<reference evidence="3 4" key="1">
    <citation type="submission" date="2019-10" db="EMBL/GenBank/DDBJ databases">
        <title>Assembly and Annotation for the nematode Trichostrongylus colubriformis.</title>
        <authorList>
            <person name="Martin J."/>
        </authorList>
    </citation>
    <scope>NUCLEOTIDE SEQUENCE [LARGE SCALE GENOMIC DNA]</scope>
    <source>
        <strain evidence="3">G859</strain>
        <tissue evidence="3">Whole worm</tissue>
    </source>
</reference>
<feature type="domain" description="Chondroitin proteoglycan 4" evidence="2">
    <location>
        <begin position="83"/>
        <end position="173"/>
    </location>
</feature>
<keyword evidence="1" id="KW-0472">Membrane</keyword>
<gene>
    <name evidence="3" type="ORF">GCK32_010066</name>
</gene>
<dbReference type="EMBL" id="WIXE01000112">
    <property type="protein sequence ID" value="KAK5986875.1"/>
    <property type="molecule type" value="Genomic_DNA"/>
</dbReference>
<feature type="transmembrane region" description="Helical" evidence="1">
    <location>
        <begin position="436"/>
        <end position="455"/>
    </location>
</feature>
<name>A0AAN8G9P7_TRICO</name>
<dbReference type="Proteomes" id="UP001331761">
    <property type="component" value="Unassembled WGS sequence"/>
</dbReference>
<evidence type="ECO:0000256" key="1">
    <source>
        <dbReference type="SAM" id="Phobius"/>
    </source>
</evidence>
<dbReference type="InterPro" id="IPR029153">
    <property type="entry name" value="CPG4"/>
</dbReference>
<comment type="caution">
    <text evidence="3">The sequence shown here is derived from an EMBL/GenBank/DDBJ whole genome shotgun (WGS) entry which is preliminary data.</text>
</comment>
<dbReference type="Pfam" id="PF15481">
    <property type="entry name" value="CPG4"/>
    <property type="match status" value="1"/>
</dbReference>
<organism evidence="3 4">
    <name type="scientific">Trichostrongylus colubriformis</name>
    <name type="common">Black scour worm</name>
    <dbReference type="NCBI Taxonomy" id="6319"/>
    <lineage>
        <taxon>Eukaryota</taxon>
        <taxon>Metazoa</taxon>
        <taxon>Ecdysozoa</taxon>
        <taxon>Nematoda</taxon>
        <taxon>Chromadorea</taxon>
        <taxon>Rhabditida</taxon>
        <taxon>Rhabditina</taxon>
        <taxon>Rhabditomorpha</taxon>
        <taxon>Strongyloidea</taxon>
        <taxon>Trichostrongylidae</taxon>
        <taxon>Trichostrongylus</taxon>
    </lineage>
</organism>
<accession>A0AAN8G9P7</accession>
<evidence type="ECO:0000313" key="4">
    <source>
        <dbReference type="Proteomes" id="UP001331761"/>
    </source>
</evidence>
<sequence>MTLSIIMWSRHCLYMSSGGVPGTLSDVLTMFLRWLLLCFTLYLISQASETNSTNFLTDFMGSFHGPNAVNITNFLSTFQMPACMKQCLPEIDGLLRALSKSNDTKDMAAICSELQASTHCASSAGCSKVFVEAAASAFQFVCLENVQAISEYMECVKKNAMDVQPECEAQCEVQARMIDDAQNNKFKSIFEVPRLCNSTRCLLDCFKNKIDSKCRIGGKSLLDSLLSAMMRGEDHGFENALDWIMPDRCREKPRPLNSTVPLSVGQISSQASKIKKATGENNKKPIEVGQDLTKNAGAPISNSNVDKASFGDGRIDPLMVRLPPAPRTSKNIATPVEAALIIDGEIRTLRYQLFDWQGNPVASPDFETLAKIMTLQLLPFKFPRGRPSETVVLPSEEDEKAAEKRVEERIASEAKDEKTDEDWRFENGPEIASNDGVGVVIGLAVFAATVFYWVWETTRDPS</sequence>
<keyword evidence="1" id="KW-0812">Transmembrane</keyword>
<proteinExistence type="predicted"/>
<evidence type="ECO:0000259" key="2">
    <source>
        <dbReference type="Pfam" id="PF15481"/>
    </source>
</evidence>
<keyword evidence="4" id="KW-1185">Reference proteome</keyword>
<protein>
    <submittedName>
        <fullName evidence="3">CPG4 domain-containing protein</fullName>
    </submittedName>
</protein>
<keyword evidence="1" id="KW-1133">Transmembrane helix</keyword>
<dbReference type="AlphaFoldDB" id="A0AAN8G9P7"/>
<evidence type="ECO:0000313" key="3">
    <source>
        <dbReference type="EMBL" id="KAK5986875.1"/>
    </source>
</evidence>